<dbReference type="InterPro" id="IPR011008">
    <property type="entry name" value="Dimeric_a/b-barrel"/>
</dbReference>
<dbReference type="Pfam" id="PF01037">
    <property type="entry name" value="AsnC_trans_reg"/>
    <property type="match status" value="1"/>
</dbReference>
<proteinExistence type="predicted"/>
<dbReference type="InterPro" id="IPR036388">
    <property type="entry name" value="WH-like_DNA-bd_sf"/>
</dbReference>
<evidence type="ECO:0000256" key="3">
    <source>
        <dbReference type="ARBA" id="ARBA00023163"/>
    </source>
</evidence>
<dbReference type="Gene3D" id="1.10.10.10">
    <property type="entry name" value="Winged helix-like DNA-binding domain superfamily/Winged helix DNA-binding domain"/>
    <property type="match status" value="1"/>
</dbReference>
<dbReference type="PRINTS" id="PR00033">
    <property type="entry name" value="HTHASNC"/>
</dbReference>
<gene>
    <name evidence="5" type="ORF">GB864_07625</name>
</gene>
<feature type="domain" description="HTH asnC-type" evidence="4">
    <location>
        <begin position="14"/>
        <end position="75"/>
    </location>
</feature>
<organism evidence="5 6">
    <name type="scientific">Agromyces seonyuensis</name>
    <dbReference type="NCBI Taxonomy" id="2662446"/>
    <lineage>
        <taxon>Bacteria</taxon>
        <taxon>Bacillati</taxon>
        <taxon>Actinomycetota</taxon>
        <taxon>Actinomycetes</taxon>
        <taxon>Micrococcales</taxon>
        <taxon>Microbacteriaceae</taxon>
        <taxon>Agromyces</taxon>
    </lineage>
</organism>
<keyword evidence="2" id="KW-0238">DNA-binding</keyword>
<dbReference type="RefSeq" id="WP_160423756.1">
    <property type="nucleotide sequence ID" value="NZ_WSTA01000026.1"/>
</dbReference>
<reference evidence="5 6" key="1">
    <citation type="submission" date="2019-12" db="EMBL/GenBank/DDBJ databases">
        <authorList>
            <person name="Kim Y.S."/>
        </authorList>
    </citation>
    <scope>NUCLEOTIDE SEQUENCE [LARGE SCALE GENOMIC DNA]</scope>
    <source>
        <strain evidence="5 6">MMS17-SY077</strain>
    </source>
</reference>
<evidence type="ECO:0000256" key="1">
    <source>
        <dbReference type="ARBA" id="ARBA00023015"/>
    </source>
</evidence>
<dbReference type="InterPro" id="IPR019887">
    <property type="entry name" value="Tscrpt_reg_AsnC/Lrp_C"/>
</dbReference>
<dbReference type="InterPro" id="IPR000485">
    <property type="entry name" value="AsnC-type_HTH_dom"/>
</dbReference>
<dbReference type="PROSITE" id="PS50956">
    <property type="entry name" value="HTH_ASNC_2"/>
    <property type="match status" value="1"/>
</dbReference>
<dbReference type="GO" id="GO:0043565">
    <property type="term" value="F:sequence-specific DNA binding"/>
    <property type="evidence" value="ECO:0007669"/>
    <property type="project" value="InterPro"/>
</dbReference>
<dbReference type="PANTHER" id="PTHR30154">
    <property type="entry name" value="LEUCINE-RESPONSIVE REGULATORY PROTEIN"/>
    <property type="match status" value="1"/>
</dbReference>
<dbReference type="InterPro" id="IPR036390">
    <property type="entry name" value="WH_DNA-bd_sf"/>
</dbReference>
<dbReference type="InterPro" id="IPR019888">
    <property type="entry name" value="Tscrpt_reg_AsnC-like"/>
</dbReference>
<sequence>MTEHVGARAAHPPLDRIDRRIVAELSRDGRLSVRTIAERVHISRTAAHNRLQQLVRRGVLTGFGAQVDRAALGLEVAAIVIVHVAEDADPQGIAKTLADLPFVERAQLTAGEPDIILTVSAPDQELLSIAILRDLHDVPGVAGVRSRLLVREFDGDGPAAALDHWEL</sequence>
<dbReference type="AlphaFoldDB" id="A0A6I4P110"/>
<dbReference type="SMART" id="SM00344">
    <property type="entry name" value="HTH_ASNC"/>
    <property type="match status" value="1"/>
</dbReference>
<dbReference type="Gene3D" id="3.30.70.920">
    <property type="match status" value="1"/>
</dbReference>
<keyword evidence="1" id="KW-0805">Transcription regulation</keyword>
<dbReference type="PANTHER" id="PTHR30154:SF34">
    <property type="entry name" value="TRANSCRIPTIONAL REGULATOR AZLB"/>
    <property type="match status" value="1"/>
</dbReference>
<dbReference type="Proteomes" id="UP000438182">
    <property type="component" value="Unassembled WGS sequence"/>
</dbReference>
<evidence type="ECO:0000313" key="6">
    <source>
        <dbReference type="Proteomes" id="UP000438182"/>
    </source>
</evidence>
<keyword evidence="3" id="KW-0804">Transcription</keyword>
<dbReference type="SUPFAM" id="SSF46785">
    <property type="entry name" value="Winged helix' DNA-binding domain"/>
    <property type="match status" value="1"/>
</dbReference>
<name>A0A6I4P110_9MICO</name>
<dbReference type="EMBL" id="WSTA01000026">
    <property type="protein sequence ID" value="MWB98415.1"/>
    <property type="molecule type" value="Genomic_DNA"/>
</dbReference>
<keyword evidence="6" id="KW-1185">Reference proteome</keyword>
<evidence type="ECO:0000313" key="5">
    <source>
        <dbReference type="EMBL" id="MWB98415.1"/>
    </source>
</evidence>
<dbReference type="GO" id="GO:0005829">
    <property type="term" value="C:cytosol"/>
    <property type="evidence" value="ECO:0007669"/>
    <property type="project" value="TreeGrafter"/>
</dbReference>
<dbReference type="GO" id="GO:0043200">
    <property type="term" value="P:response to amino acid"/>
    <property type="evidence" value="ECO:0007669"/>
    <property type="project" value="TreeGrafter"/>
</dbReference>
<evidence type="ECO:0000259" key="4">
    <source>
        <dbReference type="PROSITE" id="PS50956"/>
    </source>
</evidence>
<comment type="caution">
    <text evidence="5">The sequence shown here is derived from an EMBL/GenBank/DDBJ whole genome shotgun (WGS) entry which is preliminary data.</text>
</comment>
<evidence type="ECO:0000256" key="2">
    <source>
        <dbReference type="ARBA" id="ARBA00023125"/>
    </source>
</evidence>
<accession>A0A6I4P110</accession>
<dbReference type="Pfam" id="PF13404">
    <property type="entry name" value="HTH_AsnC-type"/>
    <property type="match status" value="1"/>
</dbReference>
<dbReference type="SUPFAM" id="SSF54909">
    <property type="entry name" value="Dimeric alpha+beta barrel"/>
    <property type="match status" value="1"/>
</dbReference>
<protein>
    <submittedName>
        <fullName evidence="5">AsnC family transcriptional regulator</fullName>
    </submittedName>
</protein>